<dbReference type="Proteomes" id="UP000501914">
    <property type="component" value="Chromosome"/>
</dbReference>
<dbReference type="RefSeq" id="WP_167872535.1">
    <property type="nucleotide sequence ID" value="NZ_CP048852.1"/>
</dbReference>
<reference evidence="1 2" key="1">
    <citation type="submission" date="2020-02" db="EMBL/GenBank/DDBJ databases">
        <title>Genome sequencing, annotation and comparative genomic analysis of Bacillus tequilensis EA-CB0015, an effective biological control agent against Pseudocercospora fijiensis in banana plants.</title>
        <authorList>
            <person name="Cuellar-Gaviria T.Z."/>
            <person name="Ju K.-S."/>
            <person name="Villegas-Escobar V."/>
        </authorList>
    </citation>
    <scope>NUCLEOTIDE SEQUENCE [LARGE SCALE GENOMIC DNA]</scope>
    <source>
        <strain evidence="1 2">EA-CB0015</strain>
    </source>
</reference>
<organism evidence="1 2">
    <name type="scientific">Bacillus tequilensis</name>
    <dbReference type="NCBI Taxonomy" id="227866"/>
    <lineage>
        <taxon>Bacteria</taxon>
        <taxon>Bacillati</taxon>
        <taxon>Bacillota</taxon>
        <taxon>Bacilli</taxon>
        <taxon>Bacillales</taxon>
        <taxon>Bacillaceae</taxon>
        <taxon>Bacillus</taxon>
    </lineage>
</organism>
<evidence type="ECO:0000313" key="1">
    <source>
        <dbReference type="EMBL" id="QIW80089.1"/>
    </source>
</evidence>
<gene>
    <name evidence="1" type="ORF">G4P54_09865</name>
</gene>
<name>A0A6H0WJF1_9BACI</name>
<proteinExistence type="predicted"/>
<dbReference type="KEGG" id="bteq:G4P54_09865"/>
<evidence type="ECO:0000313" key="2">
    <source>
        <dbReference type="Proteomes" id="UP000501914"/>
    </source>
</evidence>
<accession>A0A6H0WJF1</accession>
<dbReference type="EMBL" id="CP048852">
    <property type="protein sequence ID" value="QIW80089.1"/>
    <property type="molecule type" value="Genomic_DNA"/>
</dbReference>
<protein>
    <submittedName>
        <fullName evidence="1">Uncharacterized protein</fullName>
    </submittedName>
</protein>
<dbReference type="AlphaFoldDB" id="A0A6H0WJF1"/>
<keyword evidence="2" id="KW-1185">Reference proteome</keyword>
<sequence length="63" mass="7243">MKVSINGIEFEGTPEEINELINLHGHKNILKDEFSRVNKSRPTNLFKVGDYDFHDSPKCLIIT</sequence>